<keyword evidence="3" id="KW-0949">S-adenosyl-L-methionine</keyword>
<name>A0ABV3G197_9NOCA</name>
<evidence type="ECO:0000256" key="1">
    <source>
        <dbReference type="ARBA" id="ARBA00022603"/>
    </source>
</evidence>
<dbReference type="EMBL" id="JBFAKC010000015">
    <property type="protein sequence ID" value="MEV0711452.1"/>
    <property type="molecule type" value="Genomic_DNA"/>
</dbReference>
<reference evidence="5 6" key="1">
    <citation type="submission" date="2024-06" db="EMBL/GenBank/DDBJ databases">
        <title>The Natural Products Discovery Center: Release of the First 8490 Sequenced Strains for Exploring Actinobacteria Biosynthetic Diversity.</title>
        <authorList>
            <person name="Kalkreuter E."/>
            <person name="Kautsar S.A."/>
            <person name="Yang D."/>
            <person name="Bader C.D."/>
            <person name="Teijaro C.N."/>
            <person name="Fluegel L."/>
            <person name="Davis C.M."/>
            <person name="Simpson J.R."/>
            <person name="Lauterbach L."/>
            <person name="Steele A.D."/>
            <person name="Gui C."/>
            <person name="Meng S."/>
            <person name="Li G."/>
            <person name="Viehrig K."/>
            <person name="Ye F."/>
            <person name="Su P."/>
            <person name="Kiefer A.F."/>
            <person name="Nichols A."/>
            <person name="Cepeda A.J."/>
            <person name="Yan W."/>
            <person name="Fan B."/>
            <person name="Jiang Y."/>
            <person name="Adhikari A."/>
            <person name="Zheng C.-J."/>
            <person name="Schuster L."/>
            <person name="Cowan T.M."/>
            <person name="Smanski M.J."/>
            <person name="Chevrette M.G."/>
            <person name="De Carvalho L.P.S."/>
            <person name="Shen B."/>
        </authorList>
    </citation>
    <scope>NUCLEOTIDE SEQUENCE [LARGE SCALE GENOMIC DNA]</scope>
    <source>
        <strain evidence="5 6">NPDC050403</strain>
    </source>
</reference>
<keyword evidence="2 5" id="KW-0808">Transferase</keyword>
<accession>A0ABV3G197</accession>
<evidence type="ECO:0000256" key="2">
    <source>
        <dbReference type="ARBA" id="ARBA00022679"/>
    </source>
</evidence>
<dbReference type="SUPFAM" id="SSF53335">
    <property type="entry name" value="S-adenosyl-L-methionine-dependent methyltransferases"/>
    <property type="match status" value="1"/>
</dbReference>
<dbReference type="InterPro" id="IPR041698">
    <property type="entry name" value="Methyltransf_25"/>
</dbReference>
<dbReference type="PANTHER" id="PTHR43464">
    <property type="entry name" value="METHYLTRANSFERASE"/>
    <property type="match status" value="1"/>
</dbReference>
<dbReference type="InterPro" id="IPR029063">
    <property type="entry name" value="SAM-dependent_MTases_sf"/>
</dbReference>
<comment type="caution">
    <text evidence="5">The sequence shown here is derived from an EMBL/GenBank/DDBJ whole genome shotgun (WGS) entry which is preliminary data.</text>
</comment>
<dbReference type="Proteomes" id="UP001551695">
    <property type="component" value="Unassembled WGS sequence"/>
</dbReference>
<gene>
    <name evidence="5" type="ORF">AB0I48_28185</name>
</gene>
<keyword evidence="1 5" id="KW-0489">Methyltransferase</keyword>
<dbReference type="RefSeq" id="WP_357787827.1">
    <property type="nucleotide sequence ID" value="NZ_JBFAKC010000015.1"/>
</dbReference>
<feature type="domain" description="Methyltransferase" evidence="4">
    <location>
        <begin position="46"/>
        <end position="141"/>
    </location>
</feature>
<evidence type="ECO:0000313" key="6">
    <source>
        <dbReference type="Proteomes" id="UP001551695"/>
    </source>
</evidence>
<dbReference type="Gene3D" id="3.40.50.150">
    <property type="entry name" value="Vaccinia Virus protein VP39"/>
    <property type="match status" value="1"/>
</dbReference>
<proteinExistence type="predicted"/>
<keyword evidence="6" id="KW-1185">Reference proteome</keyword>
<dbReference type="CDD" id="cd02440">
    <property type="entry name" value="AdoMet_MTases"/>
    <property type="match status" value="1"/>
</dbReference>
<sequence>MTDTTAHTNPQEFWESFYQERDQIWTGQPNPLLVREAAELAPGTALDLGCGEGGDAIWLAERGWQVTAVDISATALGRAAAHAENAGVRDRVEFAEHDLSTSFPEGEFDLVSAQFFHSPVEQHDERTRTLRRATAAVAPGGSLVIGSHAGWASFVEHAHVDVHFPTLEEILDGLELAPGQWRVETSDEVEREMIGPEGQVGVRTDTVLRVRRTV</sequence>
<dbReference type="PANTHER" id="PTHR43464:SF19">
    <property type="entry name" value="UBIQUINONE BIOSYNTHESIS O-METHYLTRANSFERASE, MITOCHONDRIAL"/>
    <property type="match status" value="1"/>
</dbReference>
<dbReference type="Pfam" id="PF13649">
    <property type="entry name" value="Methyltransf_25"/>
    <property type="match status" value="1"/>
</dbReference>
<evidence type="ECO:0000259" key="4">
    <source>
        <dbReference type="Pfam" id="PF13649"/>
    </source>
</evidence>
<evidence type="ECO:0000256" key="3">
    <source>
        <dbReference type="ARBA" id="ARBA00022691"/>
    </source>
</evidence>
<dbReference type="EC" id="2.1.-.-" evidence="5"/>
<protein>
    <submittedName>
        <fullName evidence="5">Class I SAM-dependent methyltransferase</fullName>
        <ecNumber evidence="5">2.1.-.-</ecNumber>
    </submittedName>
</protein>
<dbReference type="GO" id="GO:0008168">
    <property type="term" value="F:methyltransferase activity"/>
    <property type="evidence" value="ECO:0007669"/>
    <property type="project" value="UniProtKB-KW"/>
</dbReference>
<dbReference type="GO" id="GO:0032259">
    <property type="term" value="P:methylation"/>
    <property type="evidence" value="ECO:0007669"/>
    <property type="project" value="UniProtKB-KW"/>
</dbReference>
<organism evidence="5 6">
    <name type="scientific">Nocardia aurea</name>
    <dbReference type="NCBI Taxonomy" id="2144174"/>
    <lineage>
        <taxon>Bacteria</taxon>
        <taxon>Bacillati</taxon>
        <taxon>Actinomycetota</taxon>
        <taxon>Actinomycetes</taxon>
        <taxon>Mycobacteriales</taxon>
        <taxon>Nocardiaceae</taxon>
        <taxon>Nocardia</taxon>
    </lineage>
</organism>
<evidence type="ECO:0000313" key="5">
    <source>
        <dbReference type="EMBL" id="MEV0711452.1"/>
    </source>
</evidence>